<reference evidence="6" key="1">
    <citation type="submission" date="2018-05" db="EMBL/GenBank/DDBJ databases">
        <authorList>
            <person name="Lanie J.A."/>
            <person name="Ng W.-L."/>
            <person name="Kazmierczak K.M."/>
            <person name="Andrzejewski T.M."/>
            <person name="Davidsen T.M."/>
            <person name="Wayne K.J."/>
            <person name="Tettelin H."/>
            <person name="Glass J.I."/>
            <person name="Rusch D."/>
            <person name="Podicherti R."/>
            <person name="Tsui H.-C.T."/>
            <person name="Winkler M.E."/>
        </authorList>
    </citation>
    <scope>NUCLEOTIDE SEQUENCE</scope>
</reference>
<keyword evidence="2" id="KW-0378">Hydrolase</keyword>
<dbReference type="InterPro" id="IPR004843">
    <property type="entry name" value="Calcineurin-like_PHP"/>
</dbReference>
<dbReference type="PANTHER" id="PTHR42988:SF2">
    <property type="entry name" value="CYCLIC NUCLEOTIDE PHOSPHODIESTERASE CBUA0032-RELATED"/>
    <property type="match status" value="1"/>
</dbReference>
<protein>
    <recommendedName>
        <fullName evidence="5">Calcineurin-like phosphoesterase domain-containing protein</fullName>
    </recommendedName>
</protein>
<evidence type="ECO:0000313" key="6">
    <source>
        <dbReference type="EMBL" id="SVA42073.1"/>
    </source>
</evidence>
<dbReference type="GO" id="GO:0046872">
    <property type="term" value="F:metal ion binding"/>
    <property type="evidence" value="ECO:0007669"/>
    <property type="project" value="UniProtKB-KW"/>
</dbReference>
<sequence length="269" mass="31154">MQLMKIIQITDTHLMPRGTELNGLNPNERLEACIASITEHHSDAEFCIITGDLTDRGDPDAYNDFRNIIQNLSIPYYPLIGNHDHREIFCEVFPHVTRDEHGFVQQMLKTTVGRFLLLDTVEHGRDWGVYCEKRAAWLRSQLESVGDEPVYLFMHHPPFNIGIPVLDQINLQEDKLRILQIVNDFPNIKHLFFGHVHRPVSGSWHGIPFSTLRGTNHQVQLDLKTEDYLSISHEPPAYCVILLEPQQTTVHFNDYLDDSFYTKCRLTPE</sequence>
<dbReference type="CDD" id="cd07402">
    <property type="entry name" value="MPP_GpdQ"/>
    <property type="match status" value="1"/>
</dbReference>
<dbReference type="SUPFAM" id="SSF56300">
    <property type="entry name" value="Metallo-dependent phosphatases"/>
    <property type="match status" value="1"/>
</dbReference>
<accession>A0A381VR98</accession>
<evidence type="ECO:0000256" key="4">
    <source>
        <dbReference type="ARBA" id="ARBA00025742"/>
    </source>
</evidence>
<dbReference type="GO" id="GO:0004112">
    <property type="term" value="F:cyclic-nucleotide phosphodiesterase activity"/>
    <property type="evidence" value="ECO:0007669"/>
    <property type="project" value="InterPro"/>
</dbReference>
<organism evidence="6">
    <name type="scientific">marine metagenome</name>
    <dbReference type="NCBI Taxonomy" id="408172"/>
    <lineage>
        <taxon>unclassified sequences</taxon>
        <taxon>metagenomes</taxon>
        <taxon>ecological metagenomes</taxon>
    </lineage>
</organism>
<keyword evidence="3" id="KW-0408">Iron</keyword>
<keyword evidence="1" id="KW-0479">Metal-binding</keyword>
<dbReference type="InterPro" id="IPR026575">
    <property type="entry name" value="GpdQ/CpdA-like"/>
</dbReference>
<name>A0A381VR98_9ZZZZ</name>
<evidence type="ECO:0000256" key="1">
    <source>
        <dbReference type="ARBA" id="ARBA00022723"/>
    </source>
</evidence>
<gene>
    <name evidence="6" type="ORF">METZ01_LOCUS94927</name>
</gene>
<feature type="domain" description="Calcineurin-like phosphoesterase" evidence="5">
    <location>
        <begin position="4"/>
        <end position="199"/>
    </location>
</feature>
<evidence type="ECO:0000256" key="2">
    <source>
        <dbReference type="ARBA" id="ARBA00022801"/>
    </source>
</evidence>
<dbReference type="Pfam" id="PF00149">
    <property type="entry name" value="Metallophos"/>
    <property type="match status" value="1"/>
</dbReference>
<dbReference type="InterPro" id="IPR050884">
    <property type="entry name" value="CNP_phosphodiesterase-III"/>
</dbReference>
<comment type="similarity">
    <text evidence="4">Belongs to the cyclic nucleotide phosphodiesterase class-III family.</text>
</comment>
<dbReference type="InterPro" id="IPR029052">
    <property type="entry name" value="Metallo-depent_PP-like"/>
</dbReference>
<dbReference type="EMBL" id="UINC01009382">
    <property type="protein sequence ID" value="SVA42073.1"/>
    <property type="molecule type" value="Genomic_DNA"/>
</dbReference>
<dbReference type="PANTHER" id="PTHR42988">
    <property type="entry name" value="PHOSPHOHYDROLASE"/>
    <property type="match status" value="1"/>
</dbReference>
<proteinExistence type="inferred from homology"/>
<evidence type="ECO:0000259" key="5">
    <source>
        <dbReference type="Pfam" id="PF00149"/>
    </source>
</evidence>
<dbReference type="Gene3D" id="3.60.21.10">
    <property type="match status" value="1"/>
</dbReference>
<evidence type="ECO:0000256" key="3">
    <source>
        <dbReference type="ARBA" id="ARBA00023004"/>
    </source>
</evidence>
<dbReference type="AlphaFoldDB" id="A0A381VR98"/>